<dbReference type="Proteomes" id="UP001227831">
    <property type="component" value="Unassembled WGS sequence"/>
</dbReference>
<proteinExistence type="predicted"/>
<evidence type="ECO:0000313" key="1">
    <source>
        <dbReference type="EMBL" id="MDQ7936480.1"/>
    </source>
</evidence>
<sequence length="130" mass="15198">MTGKSIKELMNRATEDQKLKLAAGIFEGYDTGEFNPNIQIMVDRLLGKHAEPNRENYPFFSNIFEYMEIGQGLSINTNIYMSKAEHDKIKQMNSLTEIRIYMRDHYHIRVAVELREFNMVVVSELDDTVF</sequence>
<evidence type="ECO:0000313" key="2">
    <source>
        <dbReference type="Proteomes" id="UP001227831"/>
    </source>
</evidence>
<gene>
    <name evidence="1" type="ORF">RA086_02320</name>
</gene>
<comment type="caution">
    <text evidence="1">The sequence shown here is derived from an EMBL/GenBank/DDBJ whole genome shotgun (WGS) entry which is preliminary data.</text>
</comment>
<keyword evidence="2" id="KW-1185">Reference proteome</keyword>
<reference evidence="1 2" key="1">
    <citation type="journal article" date="2023" name="Int. J. Syst. Evol. Microbiol.">
        <title>Lactiplantibacillus brownii sp. nov., a novel psychrotolerant species isolated from sauerkraut.</title>
        <authorList>
            <person name="Heng Y.C."/>
            <person name="Silvaraju S."/>
            <person name="Lee J.K.Y."/>
            <person name="Kittelmann S."/>
        </authorList>
    </citation>
    <scope>NUCLEOTIDE SEQUENCE [LARGE SCALE GENOMIC DNA]</scope>
    <source>
        <strain evidence="1 2">WILCCON 0030</strain>
    </source>
</reference>
<dbReference type="EMBL" id="JAVCWF010000001">
    <property type="protein sequence ID" value="MDQ7936480.1"/>
    <property type="molecule type" value="Genomic_DNA"/>
</dbReference>
<protein>
    <submittedName>
        <fullName evidence="1">Uncharacterized protein</fullName>
    </submittedName>
</protein>
<accession>A0ABU1A725</accession>
<name>A0ABU1A725_9LACO</name>
<organism evidence="1 2">
    <name type="scientific">Lactiplantibacillus brownii</name>
    <dbReference type="NCBI Taxonomy" id="3069269"/>
    <lineage>
        <taxon>Bacteria</taxon>
        <taxon>Bacillati</taxon>
        <taxon>Bacillota</taxon>
        <taxon>Bacilli</taxon>
        <taxon>Lactobacillales</taxon>
        <taxon>Lactobacillaceae</taxon>
        <taxon>Lactiplantibacillus</taxon>
    </lineage>
</organism>
<dbReference type="RefSeq" id="WP_308702309.1">
    <property type="nucleotide sequence ID" value="NZ_AP027463.1"/>
</dbReference>